<evidence type="ECO:0000313" key="2">
    <source>
        <dbReference type="EMBL" id="KAF6730340.1"/>
    </source>
</evidence>
<dbReference type="AlphaFoldDB" id="A0A834F9P1"/>
<reference evidence="2" key="1">
    <citation type="journal article" name="BMC Genomics">
        <title>Long-read sequencing and de novo genome assembly of marine medaka (Oryzias melastigma).</title>
        <authorList>
            <person name="Liang P."/>
            <person name="Saqib H.S.A."/>
            <person name="Ni X."/>
            <person name="Shen Y."/>
        </authorList>
    </citation>
    <scope>NUCLEOTIDE SEQUENCE</scope>
    <source>
        <strain evidence="2">Bigg-433</strain>
    </source>
</reference>
<dbReference type="Proteomes" id="UP000646548">
    <property type="component" value="Unassembled WGS sequence"/>
</dbReference>
<feature type="compositionally biased region" description="Gly residues" evidence="1">
    <location>
        <begin position="1"/>
        <end position="14"/>
    </location>
</feature>
<name>A0A834F9P1_ORYME</name>
<feature type="compositionally biased region" description="Basic residues" evidence="1">
    <location>
        <begin position="54"/>
        <end position="63"/>
    </location>
</feature>
<evidence type="ECO:0000313" key="3">
    <source>
        <dbReference type="Proteomes" id="UP000646548"/>
    </source>
</evidence>
<comment type="caution">
    <text evidence="2">The sequence shown here is derived from an EMBL/GenBank/DDBJ whole genome shotgun (WGS) entry which is preliminary data.</text>
</comment>
<accession>A0A834F9P1</accession>
<feature type="region of interest" description="Disordered" evidence="1">
    <location>
        <begin position="49"/>
        <end position="73"/>
    </location>
</feature>
<feature type="region of interest" description="Disordered" evidence="1">
    <location>
        <begin position="1"/>
        <end position="35"/>
    </location>
</feature>
<evidence type="ECO:0000256" key="1">
    <source>
        <dbReference type="SAM" id="MobiDB-lite"/>
    </source>
</evidence>
<dbReference type="EMBL" id="WKFB01000237">
    <property type="protein sequence ID" value="KAF6730340.1"/>
    <property type="molecule type" value="Genomic_DNA"/>
</dbReference>
<organism evidence="2 3">
    <name type="scientific">Oryzias melastigma</name>
    <name type="common">Marine medaka</name>
    <dbReference type="NCBI Taxonomy" id="30732"/>
    <lineage>
        <taxon>Eukaryota</taxon>
        <taxon>Metazoa</taxon>
        <taxon>Chordata</taxon>
        <taxon>Craniata</taxon>
        <taxon>Vertebrata</taxon>
        <taxon>Euteleostomi</taxon>
        <taxon>Actinopterygii</taxon>
        <taxon>Neopterygii</taxon>
        <taxon>Teleostei</taxon>
        <taxon>Neoteleostei</taxon>
        <taxon>Acanthomorphata</taxon>
        <taxon>Ovalentaria</taxon>
        <taxon>Atherinomorphae</taxon>
        <taxon>Beloniformes</taxon>
        <taxon>Adrianichthyidae</taxon>
        <taxon>Oryziinae</taxon>
        <taxon>Oryzias</taxon>
    </lineage>
</organism>
<proteinExistence type="predicted"/>
<protein>
    <submittedName>
        <fullName evidence="2">Uncharacterized protein</fullName>
    </submittedName>
</protein>
<gene>
    <name evidence="2" type="ORF">FQA47_022466</name>
</gene>
<sequence length="118" mass="13264">MDRGLGAGRTGGRAPGRSSENMRENQRVRSRTFSRTSATLKLDECSPAFSIRPAHPRHPHHRHDHLDPTAPGHTCTRIHTSMQVISINSIHLRLLARGERACSRRRREEQTDALSSTP</sequence>